<evidence type="ECO:0000313" key="9">
    <source>
        <dbReference type="Proteomes" id="UP000233419"/>
    </source>
</evidence>
<sequence length="440" mass="51956">MKEKNMDKIIKKKLKFIDLFSGIGGFHLAAENFSFNSNEIELKCILASEIDPFAKIVYSKNYNWDIAEIKNIREINENDIENFNILFGGFPCQAFSNAGKKQGFKDQVKGTLFFDIVRIIDAKKPDFFLLENVKHLVKHDFGKTFETINKTINEMGYLTTSRPLILNSVNFGSLQKRERVYIVGVKKGNNAQEKIDQIANDLKNINLKRDSIEDFFLKSGKPNENLYLDNKRDIKILVALKAWEEFIQNVKFPANKTLPVIWLDSFNVSIKDRVNYTKNFSEWRRKYYTDMWDIYDNNKTFIDIWMRKHKTKNWAKRERKFEWQAGKDAPRTLTETFIQLRQSGIRCRKKEYFPTLVAMVQMPLFFDKNIDKWRYLSSKEAALLQDFNFSNPNKKFLKFDDIINNENKNVEHISNKQFGNAVNVKVIEKIIERILEDFKL</sequence>
<dbReference type="SUPFAM" id="SSF53335">
    <property type="entry name" value="S-adenosyl-L-methionine-dependent methyltransferases"/>
    <property type="match status" value="1"/>
</dbReference>
<dbReference type="GO" id="GO:0009307">
    <property type="term" value="P:DNA restriction-modification system"/>
    <property type="evidence" value="ECO:0007669"/>
    <property type="project" value="UniProtKB-KW"/>
</dbReference>
<dbReference type="REBASE" id="227056">
    <property type="entry name" value="M.MsyYJSORF1900P"/>
</dbReference>
<protein>
    <recommendedName>
        <fullName evidence="7">Cytosine-specific methyltransferase</fullName>
        <ecNumber evidence="7">2.1.1.37</ecNumber>
    </recommendedName>
</protein>
<reference evidence="8 9" key="1">
    <citation type="submission" date="2017-12" db="EMBL/GenBank/DDBJ databases">
        <title>Mesoplasma syrphidae YJS, Complete Genome.</title>
        <authorList>
            <person name="Knight T.F."/>
            <person name="Citino T."/>
            <person name="Rubinstein R."/>
            <person name="Neuschaefer Z."/>
        </authorList>
    </citation>
    <scope>NUCLEOTIDE SEQUENCE [LARGE SCALE GENOMIC DNA]</scope>
    <source>
        <strain evidence="8 9">YJS</strain>
    </source>
</reference>
<dbReference type="PROSITE" id="PS00095">
    <property type="entry name" value="C5_MTASE_2"/>
    <property type="match status" value="1"/>
</dbReference>
<feature type="active site" evidence="5">
    <location>
        <position position="92"/>
    </location>
</feature>
<dbReference type="AlphaFoldDB" id="A0A2K9CD08"/>
<keyword evidence="9" id="KW-1185">Reference proteome</keyword>
<gene>
    <name evidence="8" type="ORF">CXP39_01900</name>
</gene>
<name>A0A2K9CD08_9MOLU</name>
<dbReference type="PRINTS" id="PR00105">
    <property type="entry name" value="C5METTRFRASE"/>
</dbReference>
<dbReference type="InterPro" id="IPR001525">
    <property type="entry name" value="C5_MeTfrase"/>
</dbReference>
<dbReference type="NCBIfam" id="TIGR00675">
    <property type="entry name" value="dcm"/>
    <property type="match status" value="1"/>
</dbReference>
<evidence type="ECO:0000256" key="1">
    <source>
        <dbReference type="ARBA" id="ARBA00022603"/>
    </source>
</evidence>
<dbReference type="KEGG" id="msyr:CXP39_01900"/>
<dbReference type="PROSITE" id="PS00094">
    <property type="entry name" value="C5_MTASE_1"/>
    <property type="match status" value="1"/>
</dbReference>
<proteinExistence type="inferred from homology"/>
<dbReference type="InterPro" id="IPR050750">
    <property type="entry name" value="C5-MTase"/>
</dbReference>
<comment type="similarity">
    <text evidence="5 6">Belongs to the class I-like SAM-binding methyltransferase superfamily. C5-methyltransferase family.</text>
</comment>
<dbReference type="PANTHER" id="PTHR46098">
    <property type="entry name" value="TRNA (CYTOSINE(38)-C(5))-METHYLTRANSFERASE"/>
    <property type="match status" value="1"/>
</dbReference>
<dbReference type="OrthoDB" id="9813719at2"/>
<dbReference type="GO" id="GO:0032259">
    <property type="term" value="P:methylation"/>
    <property type="evidence" value="ECO:0007669"/>
    <property type="project" value="UniProtKB-KW"/>
</dbReference>
<evidence type="ECO:0000313" key="8">
    <source>
        <dbReference type="EMBL" id="AUF83544.1"/>
    </source>
</evidence>
<dbReference type="InterPro" id="IPR029063">
    <property type="entry name" value="SAM-dependent_MTases_sf"/>
</dbReference>
<dbReference type="Gene3D" id="3.40.50.150">
    <property type="entry name" value="Vaccinia Virus protein VP39"/>
    <property type="match status" value="1"/>
</dbReference>
<evidence type="ECO:0000256" key="6">
    <source>
        <dbReference type="RuleBase" id="RU000416"/>
    </source>
</evidence>
<evidence type="ECO:0000256" key="2">
    <source>
        <dbReference type="ARBA" id="ARBA00022679"/>
    </source>
</evidence>
<comment type="catalytic activity">
    <reaction evidence="7">
        <text>a 2'-deoxycytidine in DNA + S-adenosyl-L-methionine = a 5-methyl-2'-deoxycytidine in DNA + S-adenosyl-L-homocysteine + H(+)</text>
        <dbReference type="Rhea" id="RHEA:13681"/>
        <dbReference type="Rhea" id="RHEA-COMP:11369"/>
        <dbReference type="Rhea" id="RHEA-COMP:11370"/>
        <dbReference type="ChEBI" id="CHEBI:15378"/>
        <dbReference type="ChEBI" id="CHEBI:57856"/>
        <dbReference type="ChEBI" id="CHEBI:59789"/>
        <dbReference type="ChEBI" id="CHEBI:85452"/>
        <dbReference type="ChEBI" id="CHEBI:85454"/>
        <dbReference type="EC" id="2.1.1.37"/>
    </reaction>
</comment>
<dbReference type="PANTHER" id="PTHR46098:SF1">
    <property type="entry name" value="TRNA (CYTOSINE(38)-C(5))-METHYLTRANSFERASE"/>
    <property type="match status" value="1"/>
</dbReference>
<dbReference type="EMBL" id="CP025257">
    <property type="protein sequence ID" value="AUF83544.1"/>
    <property type="molecule type" value="Genomic_DNA"/>
</dbReference>
<keyword evidence="4" id="KW-0680">Restriction system</keyword>
<evidence type="ECO:0000256" key="3">
    <source>
        <dbReference type="ARBA" id="ARBA00022691"/>
    </source>
</evidence>
<dbReference type="PROSITE" id="PS51679">
    <property type="entry name" value="SAM_MT_C5"/>
    <property type="match status" value="1"/>
</dbReference>
<dbReference type="InterPro" id="IPR031303">
    <property type="entry name" value="C5_meth_CS"/>
</dbReference>
<keyword evidence="1 5" id="KW-0489">Methyltransferase</keyword>
<evidence type="ECO:0000256" key="7">
    <source>
        <dbReference type="RuleBase" id="RU000417"/>
    </source>
</evidence>
<dbReference type="GO" id="GO:0003886">
    <property type="term" value="F:DNA (cytosine-5-)-methyltransferase activity"/>
    <property type="evidence" value="ECO:0007669"/>
    <property type="project" value="UniProtKB-EC"/>
</dbReference>
<dbReference type="Proteomes" id="UP000233419">
    <property type="component" value="Chromosome"/>
</dbReference>
<evidence type="ECO:0000256" key="4">
    <source>
        <dbReference type="ARBA" id="ARBA00022747"/>
    </source>
</evidence>
<keyword evidence="3 5" id="KW-0949">S-adenosyl-L-methionine</keyword>
<evidence type="ECO:0000256" key="5">
    <source>
        <dbReference type="PROSITE-ProRule" id="PRU01016"/>
    </source>
</evidence>
<dbReference type="InterPro" id="IPR018117">
    <property type="entry name" value="C5_DNA_meth_AS"/>
</dbReference>
<dbReference type="EC" id="2.1.1.37" evidence="7"/>
<dbReference type="Pfam" id="PF00145">
    <property type="entry name" value="DNA_methylase"/>
    <property type="match status" value="1"/>
</dbReference>
<accession>A0A2K9CD08</accession>
<keyword evidence="2 5" id="KW-0808">Transferase</keyword>
<organism evidence="8 9">
    <name type="scientific">Mesoplasma syrphidae</name>
    <dbReference type="NCBI Taxonomy" id="225999"/>
    <lineage>
        <taxon>Bacteria</taxon>
        <taxon>Bacillati</taxon>
        <taxon>Mycoplasmatota</taxon>
        <taxon>Mollicutes</taxon>
        <taxon>Entomoplasmatales</taxon>
        <taxon>Entomoplasmataceae</taxon>
        <taxon>Mesoplasma</taxon>
    </lineage>
</organism>